<dbReference type="Pfam" id="PF07635">
    <property type="entry name" value="PSCyt1"/>
    <property type="match status" value="1"/>
</dbReference>
<protein>
    <recommendedName>
        <fullName evidence="7">Planctomycete cytochrome C</fullName>
    </recommendedName>
</protein>
<keyword evidence="6" id="KW-1185">Reference proteome</keyword>
<dbReference type="Pfam" id="PF07587">
    <property type="entry name" value="PSD1"/>
    <property type="match status" value="1"/>
</dbReference>
<evidence type="ECO:0008006" key="7">
    <source>
        <dbReference type="Google" id="ProtNLM"/>
    </source>
</evidence>
<name>A0A517ZAT6_9PLAN</name>
<accession>A0A517ZAT6</accession>
<dbReference type="InterPro" id="IPR011444">
    <property type="entry name" value="DUF1549"/>
</dbReference>
<keyword evidence="1" id="KW-0732">Signal</keyword>
<dbReference type="Proteomes" id="UP000320496">
    <property type="component" value="Chromosome"/>
</dbReference>
<feature type="chain" id="PRO_5021875102" description="Planctomycete cytochrome C" evidence="1">
    <location>
        <begin position="36"/>
        <end position="969"/>
    </location>
</feature>
<evidence type="ECO:0000256" key="1">
    <source>
        <dbReference type="SAM" id="SignalP"/>
    </source>
</evidence>
<feature type="domain" description="Cytochrome C Planctomycete-type" evidence="4">
    <location>
        <begin position="272"/>
        <end position="320"/>
    </location>
</feature>
<dbReference type="PANTHER" id="PTHR35889">
    <property type="entry name" value="CYCLOINULO-OLIGOSACCHARIDE FRUCTANOTRANSFERASE-RELATED"/>
    <property type="match status" value="1"/>
</dbReference>
<feature type="signal peptide" evidence="1">
    <location>
        <begin position="1"/>
        <end position="35"/>
    </location>
</feature>
<dbReference type="KEGG" id="mri:Mal4_39500"/>
<feature type="domain" description="DUF1553" evidence="3">
    <location>
        <begin position="722"/>
        <end position="946"/>
    </location>
</feature>
<dbReference type="InterPro" id="IPR011429">
    <property type="entry name" value="Cyt_c_Planctomycete-type"/>
</dbReference>
<gene>
    <name evidence="5" type="ORF">Mal4_39500</name>
</gene>
<evidence type="ECO:0000259" key="2">
    <source>
        <dbReference type="Pfam" id="PF07583"/>
    </source>
</evidence>
<dbReference type="OrthoDB" id="127107at2"/>
<dbReference type="PANTHER" id="PTHR35889:SF3">
    <property type="entry name" value="F-BOX DOMAIN-CONTAINING PROTEIN"/>
    <property type="match status" value="1"/>
</dbReference>
<dbReference type="EMBL" id="CP036275">
    <property type="protein sequence ID" value="QDU39604.1"/>
    <property type="molecule type" value="Genomic_DNA"/>
</dbReference>
<dbReference type="AlphaFoldDB" id="A0A517ZAT6"/>
<proteinExistence type="predicted"/>
<reference evidence="5 6" key="1">
    <citation type="submission" date="2019-02" db="EMBL/GenBank/DDBJ databases">
        <title>Deep-cultivation of Planctomycetes and their phenomic and genomic characterization uncovers novel biology.</title>
        <authorList>
            <person name="Wiegand S."/>
            <person name="Jogler M."/>
            <person name="Boedeker C."/>
            <person name="Pinto D."/>
            <person name="Vollmers J."/>
            <person name="Rivas-Marin E."/>
            <person name="Kohn T."/>
            <person name="Peeters S.H."/>
            <person name="Heuer A."/>
            <person name="Rast P."/>
            <person name="Oberbeckmann S."/>
            <person name="Bunk B."/>
            <person name="Jeske O."/>
            <person name="Meyerdierks A."/>
            <person name="Storesund J.E."/>
            <person name="Kallscheuer N."/>
            <person name="Luecker S."/>
            <person name="Lage O.M."/>
            <person name="Pohl T."/>
            <person name="Merkel B.J."/>
            <person name="Hornburger P."/>
            <person name="Mueller R.-W."/>
            <person name="Bruemmer F."/>
            <person name="Labrenz M."/>
            <person name="Spormann A.M."/>
            <person name="Op den Camp H."/>
            <person name="Overmann J."/>
            <person name="Amann R."/>
            <person name="Jetten M.S.M."/>
            <person name="Mascher T."/>
            <person name="Medema M.H."/>
            <person name="Devos D.P."/>
            <person name="Kaster A.-K."/>
            <person name="Ovreas L."/>
            <person name="Rohde M."/>
            <person name="Galperin M.Y."/>
            <person name="Jogler C."/>
        </authorList>
    </citation>
    <scope>NUCLEOTIDE SEQUENCE [LARGE SCALE GENOMIC DNA]</scope>
    <source>
        <strain evidence="5 6">Mal4</strain>
    </source>
</reference>
<feature type="domain" description="DUF1549" evidence="2">
    <location>
        <begin position="378"/>
        <end position="575"/>
    </location>
</feature>
<evidence type="ECO:0000259" key="4">
    <source>
        <dbReference type="Pfam" id="PF07635"/>
    </source>
</evidence>
<sequence length="969" mass="109537" precursor="true">MPAKPQLTASSYRRIATACCAAFVLFLQLPESVGADGPGLSRSDWQRNGLVSQRFEIQGTESRNNPLRRQLDEPYSGDELFVRYRLRYDARTIDLPTEDEGEFFVLWLDISEGSDASSHSQHVPNIGIHVDGDVNRFMVRYVSSAEAFGPPLEGDRDVLVVARLSKTTSGRQEPFDRLDLWIDPNPKDRPEPDAAVTSRRALHVVEWIGFSTGLKTEIDDRIEVWDIDVSGTWEELFGLPPAPPPETLEPLPEAERTVAFAEDVFPILRSRCFECHSGEDATEGVRLDVLDEVVNQTAPRDAASSRLFELVSNGEMPPDGPSLNSKELQVLRAWIDEGLHWDETLLPTPVPTTDHWAFQPVRRPVIPTVSTPEWIRTPVDAFIGRKHEERGLQPAPEADPYVLRRRLALDLLGLPPDPENTGVPYETLVEKFLTRPEYGERWGRHWLDVARWAESNGHQHNRHRSYAWRYRDWVVDAFASDKPYDAFVREQLAGDQLEPFSNENLVATGFLAAARYSGNELDKEIQRNDILVDVANTTAKAFLGLTLECAQCHTHKFDPISIRDYYRFQAFFAKAQPANVVFSGERDSARALIEERWRIFDSVHDRMVAAKRRQEVPEPIYVSPTSVVRGMNPEEKRRFNELEQSIAALDQTWAYFSPANASSDVPVAPHEMRWPLPRDPSKLEQLRTTILVRGDVTSRGPEVFPGWPAVFGLTPPELEKPRLALANWMTDPANPLTARVWVNRIWQWHFGRGLVETSGDFGTQGTPPTHPELLDFLASELIDSGWSTRHIHRLIVNSATYRQSSAFSAANDSLDPGNSLLWRWTPRRLESEAIRDCILAVSGRLDPRRGGPGEDGKTLRRSLYLRQRRGDLPHQQMLFDGSTGIVSCTQRRVSTTALQPLWLLNSQFVQDAATTLAERTETIDEAFRLALAREPTGDERAALTELVNEFGMESACLAILNASEFVYIP</sequence>
<organism evidence="5 6">
    <name type="scientific">Maioricimonas rarisocia</name>
    <dbReference type="NCBI Taxonomy" id="2528026"/>
    <lineage>
        <taxon>Bacteria</taxon>
        <taxon>Pseudomonadati</taxon>
        <taxon>Planctomycetota</taxon>
        <taxon>Planctomycetia</taxon>
        <taxon>Planctomycetales</taxon>
        <taxon>Planctomycetaceae</taxon>
        <taxon>Maioricimonas</taxon>
    </lineage>
</organism>
<evidence type="ECO:0000313" key="5">
    <source>
        <dbReference type="EMBL" id="QDU39604.1"/>
    </source>
</evidence>
<evidence type="ECO:0000313" key="6">
    <source>
        <dbReference type="Proteomes" id="UP000320496"/>
    </source>
</evidence>
<dbReference type="Pfam" id="PF07583">
    <property type="entry name" value="PSCyt2"/>
    <property type="match status" value="1"/>
</dbReference>
<evidence type="ECO:0000259" key="3">
    <source>
        <dbReference type="Pfam" id="PF07587"/>
    </source>
</evidence>
<dbReference type="InterPro" id="IPR022655">
    <property type="entry name" value="DUF1553"/>
</dbReference>